<proteinExistence type="predicted"/>
<dbReference type="EMBL" id="BJCE01000055">
    <property type="protein sequence ID" value="GCL36916.1"/>
    <property type="molecule type" value="Genomic_DNA"/>
</dbReference>
<dbReference type="Gene3D" id="3.40.50.150">
    <property type="entry name" value="Vaccinia Virus protein VP39"/>
    <property type="match status" value="1"/>
</dbReference>
<evidence type="ECO:0000313" key="1">
    <source>
        <dbReference type="EMBL" id="GCL36916.1"/>
    </source>
</evidence>
<dbReference type="PANTHER" id="PTHR40036:SF1">
    <property type="entry name" value="MACROCIN O-METHYLTRANSFERASE"/>
    <property type="match status" value="1"/>
</dbReference>
<keyword evidence="2" id="KW-1185">Reference proteome</keyword>
<organism evidence="1 2">
    <name type="scientific">Sphaerospermopsis reniformis</name>
    <dbReference type="NCBI Taxonomy" id="531300"/>
    <lineage>
        <taxon>Bacteria</taxon>
        <taxon>Bacillati</taxon>
        <taxon>Cyanobacteriota</taxon>
        <taxon>Cyanophyceae</taxon>
        <taxon>Nostocales</taxon>
        <taxon>Aphanizomenonaceae</taxon>
        <taxon>Sphaerospermopsis</taxon>
    </lineage>
</organism>
<comment type="caution">
    <text evidence="1">The sequence shown here is derived from an EMBL/GenBank/DDBJ whole genome shotgun (WGS) entry which is preliminary data.</text>
</comment>
<evidence type="ECO:0000313" key="2">
    <source>
        <dbReference type="Proteomes" id="UP000300142"/>
    </source>
</evidence>
<protein>
    <recommendedName>
        <fullName evidence="3">Macrocin O-methyltransferase</fullName>
    </recommendedName>
</protein>
<evidence type="ECO:0008006" key="3">
    <source>
        <dbReference type="Google" id="ProtNLM"/>
    </source>
</evidence>
<dbReference type="RefSeq" id="WP_137667292.1">
    <property type="nucleotide sequence ID" value="NZ_BJCE01000055.1"/>
</dbReference>
<dbReference type="Proteomes" id="UP000300142">
    <property type="component" value="Unassembled WGS sequence"/>
</dbReference>
<dbReference type="PANTHER" id="PTHR40036">
    <property type="entry name" value="MACROCIN O-METHYLTRANSFERASE"/>
    <property type="match status" value="1"/>
</dbReference>
<dbReference type="InterPro" id="IPR008884">
    <property type="entry name" value="TylF_MeTrfase"/>
</dbReference>
<sequence>MPNSHISTVSNINYNPSLVAKIAKLIIPILAKILPASIYKLVYDFLYRTYQVLLRYLYGVKAFAAGIYGDKSLRMKTSLTWKLLPYTMGGSKALENAFEVTALAELRNLPGAIVECGVAQGGTSAMMALTNRLLGQQTRQKWLFDSYEGLPEPTAEDYEGGKAGNFIRPLPKGSCLGTIEQVSELMFDKLGFPQAETHLVKGWFQDTVPAYRQQVGEIAVLRLDGDWYESTKVPLENFYDLVVTGGLIIVDDYATCFGSRKAVDEFRSVHNITHPLKADGRGGVWFEK</sequence>
<accession>A0A479ZZB8</accession>
<dbReference type="InterPro" id="IPR029063">
    <property type="entry name" value="SAM-dependent_MTases_sf"/>
</dbReference>
<reference evidence="2" key="1">
    <citation type="submission" date="2019-02" db="EMBL/GenBank/DDBJ databases">
        <title>Draft genome sequence of Sphaerospermopsis reniformis NIES-1949.</title>
        <authorList>
            <person name="Yamaguchi H."/>
            <person name="Suzuki S."/>
            <person name="Kawachi M."/>
        </authorList>
    </citation>
    <scope>NUCLEOTIDE SEQUENCE [LARGE SCALE GENOMIC DNA]</scope>
    <source>
        <strain evidence="2">NIES-1949</strain>
    </source>
</reference>
<dbReference type="Pfam" id="PF05711">
    <property type="entry name" value="TylF"/>
    <property type="match status" value="1"/>
</dbReference>
<name>A0A479ZZB8_9CYAN</name>
<dbReference type="AlphaFoldDB" id="A0A479ZZB8"/>
<gene>
    <name evidence="1" type="ORF">SR1949_20220</name>
</gene>